<feature type="region of interest" description="Disordered" evidence="1">
    <location>
        <begin position="26"/>
        <end position="45"/>
    </location>
</feature>
<name>L0G5G5_ECHVK</name>
<dbReference type="STRING" id="926556.Echvi_4054"/>
<feature type="compositionally biased region" description="Basic and acidic residues" evidence="1">
    <location>
        <begin position="26"/>
        <end position="38"/>
    </location>
</feature>
<dbReference type="PROSITE" id="PS51257">
    <property type="entry name" value="PROKAR_LIPOPROTEIN"/>
    <property type="match status" value="1"/>
</dbReference>
<organism evidence="2 3">
    <name type="scientific">Echinicola vietnamensis (strain DSM 17526 / LMG 23754 / KMM 6221)</name>
    <dbReference type="NCBI Taxonomy" id="926556"/>
    <lineage>
        <taxon>Bacteria</taxon>
        <taxon>Pseudomonadati</taxon>
        <taxon>Bacteroidota</taxon>
        <taxon>Cytophagia</taxon>
        <taxon>Cytophagales</taxon>
        <taxon>Cyclobacteriaceae</taxon>
        <taxon>Echinicola</taxon>
    </lineage>
</organism>
<evidence type="ECO:0000313" key="2">
    <source>
        <dbReference type="EMBL" id="AGA80261.1"/>
    </source>
</evidence>
<evidence type="ECO:0000313" key="3">
    <source>
        <dbReference type="Proteomes" id="UP000010796"/>
    </source>
</evidence>
<protein>
    <recommendedName>
        <fullName evidence="4">Lipoprotein</fullName>
    </recommendedName>
</protein>
<gene>
    <name evidence="2" type="ordered locus">Echvi_4054</name>
</gene>
<evidence type="ECO:0008006" key="4">
    <source>
        <dbReference type="Google" id="ProtNLM"/>
    </source>
</evidence>
<dbReference type="KEGG" id="evi:Echvi_4054"/>
<proteinExistence type="predicted"/>
<keyword evidence="3" id="KW-1185">Reference proteome</keyword>
<dbReference type="AlphaFoldDB" id="L0G5G5"/>
<evidence type="ECO:0000256" key="1">
    <source>
        <dbReference type="SAM" id="MobiDB-lite"/>
    </source>
</evidence>
<dbReference type="HOGENOM" id="CLU_126586_0_0_10"/>
<dbReference type="Proteomes" id="UP000010796">
    <property type="component" value="Chromosome"/>
</dbReference>
<reference evidence="3" key="1">
    <citation type="submission" date="2012-02" db="EMBL/GenBank/DDBJ databases">
        <title>The complete genome of Echinicola vietnamensis DSM 17526.</title>
        <authorList>
            <person name="Lucas S."/>
            <person name="Copeland A."/>
            <person name="Lapidus A."/>
            <person name="Glavina del Rio T."/>
            <person name="Dalin E."/>
            <person name="Tice H."/>
            <person name="Bruce D."/>
            <person name="Goodwin L."/>
            <person name="Pitluck S."/>
            <person name="Peters L."/>
            <person name="Ovchinnikova G."/>
            <person name="Teshima H."/>
            <person name="Kyrpides N."/>
            <person name="Mavromatis K."/>
            <person name="Ivanova N."/>
            <person name="Brettin T."/>
            <person name="Detter J.C."/>
            <person name="Han C."/>
            <person name="Larimer F."/>
            <person name="Land M."/>
            <person name="Hauser L."/>
            <person name="Markowitz V."/>
            <person name="Cheng J.-F."/>
            <person name="Hugenholtz P."/>
            <person name="Woyke T."/>
            <person name="Wu D."/>
            <person name="Brambilla E."/>
            <person name="Klenk H.-P."/>
            <person name="Eisen J.A."/>
        </authorList>
    </citation>
    <scope>NUCLEOTIDE SEQUENCE [LARGE SCALE GENOMIC DNA]</scope>
    <source>
        <strain evidence="3">DSM 17526 / LMG 23754 / KMM 6221</strain>
    </source>
</reference>
<dbReference type="EMBL" id="CP003346">
    <property type="protein sequence ID" value="AGA80261.1"/>
    <property type="molecule type" value="Genomic_DNA"/>
</dbReference>
<sequence length="163" mass="18259">MRVDTRFYTSLVLCLMLVACGQKKETGSDGLHGNERTPSEPQNEPDSLCFAYLNEKDTVRLHIYQNTAGKVKGRLTYKLFEKDLNSGTFEGERSGDTLIAAYRFVSEGRISTREVAFLFKDNLVLEGYGPMEKKGEVFRFVAPEELTFGQGIQLLRVNCGGGE</sequence>
<dbReference type="eggNOG" id="ENOG5032YX9">
    <property type="taxonomic scope" value="Bacteria"/>
</dbReference>
<accession>L0G5G5</accession>